<feature type="transmembrane region" description="Helical" evidence="1">
    <location>
        <begin position="155"/>
        <end position="173"/>
    </location>
</feature>
<keyword evidence="3" id="KW-1185">Reference proteome</keyword>
<dbReference type="RefSeq" id="WP_091263930.1">
    <property type="nucleotide sequence ID" value="NZ_FNFK01000001.1"/>
</dbReference>
<dbReference type="Pfam" id="PF06691">
    <property type="entry name" value="DUF1189"/>
    <property type="match status" value="1"/>
</dbReference>
<feature type="transmembrane region" description="Helical" evidence="1">
    <location>
        <begin position="179"/>
        <end position="198"/>
    </location>
</feature>
<name>A0A1G8V2M8_9LACT</name>
<gene>
    <name evidence="2" type="ORF">SAMN04488098_10016</name>
</gene>
<keyword evidence="1" id="KW-0472">Membrane</keyword>
<keyword evidence="1" id="KW-1133">Transmembrane helix</keyword>
<evidence type="ECO:0000313" key="2">
    <source>
        <dbReference type="EMBL" id="SDJ59410.1"/>
    </source>
</evidence>
<dbReference type="OrthoDB" id="2134424at2"/>
<accession>A0A1G8V2M8</accession>
<reference evidence="3" key="1">
    <citation type="submission" date="2016-10" db="EMBL/GenBank/DDBJ databases">
        <authorList>
            <person name="Varghese N."/>
            <person name="Submissions S."/>
        </authorList>
    </citation>
    <scope>NUCLEOTIDE SEQUENCE [LARGE SCALE GENOMIC DNA]</scope>
    <source>
        <strain evidence="3">DSM 19181</strain>
    </source>
</reference>
<keyword evidence="1" id="KW-0812">Transmembrane</keyword>
<evidence type="ECO:0000313" key="3">
    <source>
        <dbReference type="Proteomes" id="UP000199433"/>
    </source>
</evidence>
<dbReference type="InterPro" id="IPR009574">
    <property type="entry name" value="DUF1189"/>
</dbReference>
<proteinExistence type="predicted"/>
<evidence type="ECO:0008006" key="4">
    <source>
        <dbReference type="Google" id="ProtNLM"/>
    </source>
</evidence>
<feature type="transmembrane region" description="Helical" evidence="1">
    <location>
        <begin position="210"/>
        <end position="230"/>
    </location>
</feature>
<sequence>MKEYIRIGFLNPKKLVQAKNMTRKQVLAYFAFLTLILTLSLASLLSNVMGNLQNDGTEIAETLPTFTIEDGQLQTEADQETYVHQTNSFLFFFDPNGAIETNEIDSNLEHLNVPIGIGMMQDEFYMNVTGRSLPVSYEQLDGLDDTYLRRTFQQIGRLSPLVLVLIFLIAYFASAFVLLYEWLIVSLFANILVTLFRLRFKFRKNARMALVSLSVPTLLLSILEGIGLAVPFAFELKLGFALYFLFTSLKAVAPKRKDPHNKG</sequence>
<dbReference type="Proteomes" id="UP000199433">
    <property type="component" value="Unassembled WGS sequence"/>
</dbReference>
<dbReference type="EMBL" id="FNFK01000001">
    <property type="protein sequence ID" value="SDJ59410.1"/>
    <property type="molecule type" value="Genomic_DNA"/>
</dbReference>
<dbReference type="AlphaFoldDB" id="A0A1G8V2M8"/>
<feature type="transmembrane region" description="Helical" evidence="1">
    <location>
        <begin position="26"/>
        <end position="45"/>
    </location>
</feature>
<protein>
    <recommendedName>
        <fullName evidence="4">Maltodextrin utilization protein YvdJ</fullName>
    </recommendedName>
</protein>
<organism evidence="2 3">
    <name type="scientific">Alkalibacterium thalassium</name>
    <dbReference type="NCBI Taxonomy" id="426701"/>
    <lineage>
        <taxon>Bacteria</taxon>
        <taxon>Bacillati</taxon>
        <taxon>Bacillota</taxon>
        <taxon>Bacilli</taxon>
        <taxon>Lactobacillales</taxon>
        <taxon>Carnobacteriaceae</taxon>
        <taxon>Alkalibacterium</taxon>
    </lineage>
</organism>
<evidence type="ECO:0000256" key="1">
    <source>
        <dbReference type="SAM" id="Phobius"/>
    </source>
</evidence>
<dbReference type="STRING" id="426701.SAMN04488098_10016"/>